<comment type="function">
    <text evidence="5">A flexible structure which links the flagellar filament to the drive apparatus in the basal body.</text>
</comment>
<dbReference type="InterPro" id="IPR037058">
    <property type="entry name" value="Falgellar_hook_FlgE_sf"/>
</dbReference>
<keyword evidence="10" id="KW-0966">Cell projection</keyword>
<dbReference type="Pfam" id="PF00460">
    <property type="entry name" value="Flg_bb_rod"/>
    <property type="match status" value="1"/>
</dbReference>
<dbReference type="SUPFAM" id="SSF117143">
    <property type="entry name" value="Flagellar hook protein flgE"/>
    <property type="match status" value="2"/>
</dbReference>
<feature type="domain" description="Flagellar basal-body/hook protein C-terminal" evidence="7">
    <location>
        <begin position="767"/>
        <end position="810"/>
    </location>
</feature>
<proteinExistence type="inferred from homology"/>
<evidence type="ECO:0000259" key="7">
    <source>
        <dbReference type="Pfam" id="PF06429"/>
    </source>
</evidence>
<comment type="caution">
    <text evidence="10">The sequence shown here is derived from an EMBL/GenBank/DDBJ whole genome shotgun (WGS) entry which is preliminary data.</text>
</comment>
<dbReference type="Gene3D" id="2.60.98.20">
    <property type="entry name" value="Flagellar hook protein FlgE"/>
    <property type="match status" value="1"/>
</dbReference>
<evidence type="ECO:0000256" key="5">
    <source>
        <dbReference type="RuleBase" id="RU362116"/>
    </source>
</evidence>
<evidence type="ECO:0000256" key="4">
    <source>
        <dbReference type="ARBA" id="ARBA00023143"/>
    </source>
</evidence>
<name>M5U2T6_9BACT</name>
<dbReference type="OrthoDB" id="9804559at2"/>
<dbReference type="GO" id="GO:0071978">
    <property type="term" value="P:bacterial-type flagellum-dependent swarming motility"/>
    <property type="evidence" value="ECO:0007669"/>
    <property type="project" value="TreeGrafter"/>
</dbReference>
<dbReference type="EMBL" id="ANOH01000197">
    <property type="protein sequence ID" value="EMI55767.1"/>
    <property type="molecule type" value="Genomic_DNA"/>
</dbReference>
<dbReference type="Pfam" id="PF07559">
    <property type="entry name" value="FlgE_D2"/>
    <property type="match status" value="1"/>
</dbReference>
<dbReference type="PANTHER" id="PTHR30435:SF1">
    <property type="entry name" value="FLAGELLAR HOOK PROTEIN FLGE"/>
    <property type="match status" value="1"/>
</dbReference>
<dbReference type="GO" id="GO:0009425">
    <property type="term" value="C:bacterial-type flagellum basal body"/>
    <property type="evidence" value="ECO:0007669"/>
    <property type="project" value="UniProtKB-SubCell"/>
</dbReference>
<evidence type="ECO:0000256" key="3">
    <source>
        <dbReference type="ARBA" id="ARBA00019015"/>
    </source>
</evidence>
<keyword evidence="10" id="KW-0969">Cilium</keyword>
<dbReference type="GO" id="GO:0005829">
    <property type="term" value="C:cytosol"/>
    <property type="evidence" value="ECO:0007669"/>
    <property type="project" value="TreeGrafter"/>
</dbReference>
<feature type="domain" description="Flagellar hook protein FlgE/F/G-like D1" evidence="9">
    <location>
        <begin position="97"/>
        <end position="160"/>
    </location>
</feature>
<evidence type="ECO:0000259" key="8">
    <source>
        <dbReference type="Pfam" id="PF07559"/>
    </source>
</evidence>
<dbReference type="Proteomes" id="UP000011885">
    <property type="component" value="Unassembled WGS sequence"/>
</dbReference>
<evidence type="ECO:0000256" key="1">
    <source>
        <dbReference type="ARBA" id="ARBA00004117"/>
    </source>
</evidence>
<keyword evidence="4 5" id="KW-0975">Bacterial flagellum</keyword>
<dbReference type="PANTHER" id="PTHR30435">
    <property type="entry name" value="FLAGELLAR PROTEIN"/>
    <property type="match status" value="1"/>
</dbReference>
<keyword evidence="10" id="KW-0282">Flagellum</keyword>
<dbReference type="InterPro" id="IPR053967">
    <property type="entry name" value="LlgE_F_G-like_D1"/>
</dbReference>
<dbReference type="PATRIC" id="fig|1263870.3.peg.2957"/>
<gene>
    <name evidence="10" type="ORF">RSSM_02783</name>
</gene>
<evidence type="ECO:0000259" key="6">
    <source>
        <dbReference type="Pfam" id="PF00460"/>
    </source>
</evidence>
<dbReference type="Pfam" id="PF22692">
    <property type="entry name" value="LlgE_F_G_D1"/>
    <property type="match status" value="1"/>
</dbReference>
<reference evidence="10 11" key="1">
    <citation type="journal article" date="2013" name="Mar. Genomics">
        <title>Expression of sulfatases in Rhodopirellula baltica and the diversity of sulfatases in the genus Rhodopirellula.</title>
        <authorList>
            <person name="Wegner C.E."/>
            <person name="Richter-Heitmann T."/>
            <person name="Klindworth A."/>
            <person name="Klockow C."/>
            <person name="Richter M."/>
            <person name="Achstetter T."/>
            <person name="Glockner F.O."/>
            <person name="Harder J."/>
        </authorList>
    </citation>
    <scope>NUCLEOTIDE SEQUENCE [LARGE SCALE GENOMIC DNA]</scope>
    <source>
        <strain evidence="10 11">SM41</strain>
    </source>
</reference>
<comment type="subcellular location">
    <subcellularLocation>
        <location evidence="1 5">Bacterial flagellum basal body</location>
    </subcellularLocation>
</comment>
<dbReference type="InterPro" id="IPR011491">
    <property type="entry name" value="FlgE_D2"/>
</dbReference>
<feature type="domain" description="Flagellar basal body rod protein N-terminal" evidence="6">
    <location>
        <begin position="7"/>
        <end position="37"/>
    </location>
</feature>
<dbReference type="AlphaFoldDB" id="M5U2T6"/>
<evidence type="ECO:0000256" key="2">
    <source>
        <dbReference type="ARBA" id="ARBA00009677"/>
    </source>
</evidence>
<evidence type="ECO:0000313" key="10">
    <source>
        <dbReference type="EMBL" id="EMI55767.1"/>
    </source>
</evidence>
<dbReference type="InterPro" id="IPR010930">
    <property type="entry name" value="Flg_bb/hook_C_dom"/>
</dbReference>
<organism evidence="10 11">
    <name type="scientific">Rhodopirellula sallentina SM41</name>
    <dbReference type="NCBI Taxonomy" id="1263870"/>
    <lineage>
        <taxon>Bacteria</taxon>
        <taxon>Pseudomonadati</taxon>
        <taxon>Planctomycetota</taxon>
        <taxon>Planctomycetia</taxon>
        <taxon>Pirellulales</taxon>
        <taxon>Pirellulaceae</taxon>
        <taxon>Rhodopirellula</taxon>
    </lineage>
</organism>
<dbReference type="NCBIfam" id="TIGR03506">
    <property type="entry name" value="FlgEFG_subfam"/>
    <property type="match status" value="2"/>
</dbReference>
<dbReference type="GO" id="GO:0009424">
    <property type="term" value="C:bacterial-type flagellum hook"/>
    <property type="evidence" value="ECO:0007669"/>
    <property type="project" value="TreeGrafter"/>
</dbReference>
<evidence type="ECO:0000259" key="9">
    <source>
        <dbReference type="Pfam" id="PF22692"/>
    </source>
</evidence>
<sequence>MGLQSALSTALTGLSAAETQIDVIGNNLANSQTVGFKSSDVVFASQFLQTLSLGSGPSENNGGTNPRQVGLGVQVAEVAANHNQGTIEISSSSSDLAIQGEGFFQVQAADGEILYTRNGIFKLNSEGELVNATGQRLLGYGIDDQFALQTSTLTPLTVPLGTKTVAKETENVSFEGTLTPEGEIASAAQVIESLHLGDNQVPRPDASGVNVETAPITDVASTTATPGSSGSLGAGTYQYRVALVDSNGYEAATSNIISAAVGPNGNVDLANLPTDPTGGNYPTVNIYRTAANGSEFFLLDSAASGGSYSDTGATALSTTELNDENLTGNYTYMITYYSAGDPESRPSSYLGPQSVVDGRITLSDFPDPPDPPVGGGFPDYDEIRIYRNLSGDQNNFYLVGTVEPGETFTDSRSDEEISDLSDSANQLLDMDGPSVSSNTLLTDVLRRDGLVYEQIFSEGTLSYTGRKGGRTLGTKELEITATTTMQDLLDFIEDASGIQSLQVDSQNPIPDSENNILGETGTLKPGAYIQDGRIRLVSNNGESNAVDIDLSSFRLTDDVGQVTTPNLAFGTTQEAIGQSAATDFIVYDSLGVPINVRVTATLESRTDEATVYRWYADSPDNAEPGQNEIAVGTGLIRFDGNGNFVTATEETISINRQGLPSVTPLQFEMDFSLVSGLATDTATLAATSQDGSAPGVLNSFNVGDDGTIVGTFSNGISRDLGQLQLARFANPAGLEARGLNMYAQGVNTGLPVTGQPGENGIGTTIGGALELSNTDIGNDLVELVLASTQYRGNSRVITTTQELIDELLNLSR</sequence>
<comment type="similarity">
    <text evidence="2 5">Belongs to the flagella basal body rod proteins family.</text>
</comment>
<accession>M5U2T6</accession>
<dbReference type="RefSeq" id="WP_008679040.1">
    <property type="nucleotide sequence ID" value="NZ_ANOH01000197.1"/>
</dbReference>
<dbReference type="InterPro" id="IPR037925">
    <property type="entry name" value="FlgE/F/G-like"/>
</dbReference>
<protein>
    <recommendedName>
        <fullName evidence="3 5">Flagellar hook protein FlgE</fullName>
    </recommendedName>
</protein>
<dbReference type="InterPro" id="IPR020013">
    <property type="entry name" value="Flagellar_FlgE/F/G"/>
</dbReference>
<evidence type="ECO:0000313" key="11">
    <source>
        <dbReference type="Proteomes" id="UP000011885"/>
    </source>
</evidence>
<dbReference type="InterPro" id="IPR001444">
    <property type="entry name" value="Flag_bb_rod_N"/>
</dbReference>
<feature type="domain" description="Flagellar hook protein FlgE D2" evidence="8">
    <location>
        <begin position="563"/>
        <end position="691"/>
    </location>
</feature>
<keyword evidence="11" id="KW-1185">Reference proteome</keyword>
<dbReference type="Pfam" id="PF06429">
    <property type="entry name" value="Flg_bbr_C"/>
    <property type="match status" value="1"/>
</dbReference>